<protein>
    <recommendedName>
        <fullName evidence="5">XRE family transcriptional regulator</fullName>
    </recommendedName>
</protein>
<keyword evidence="2" id="KW-0812">Transmembrane</keyword>
<proteinExistence type="predicted"/>
<comment type="caution">
    <text evidence="3">The sequence shown here is derived from an EMBL/GenBank/DDBJ whole genome shotgun (WGS) entry which is preliminary data.</text>
</comment>
<feature type="region of interest" description="Disordered" evidence="1">
    <location>
        <begin position="166"/>
        <end position="205"/>
    </location>
</feature>
<accession>A0ABU3QTL3</accession>
<evidence type="ECO:0000313" key="3">
    <source>
        <dbReference type="EMBL" id="MDT9686080.1"/>
    </source>
</evidence>
<evidence type="ECO:0000256" key="1">
    <source>
        <dbReference type="SAM" id="MobiDB-lite"/>
    </source>
</evidence>
<evidence type="ECO:0000313" key="4">
    <source>
        <dbReference type="Proteomes" id="UP001250181"/>
    </source>
</evidence>
<dbReference type="EMBL" id="JAWCTQ010000055">
    <property type="protein sequence ID" value="MDT9686080.1"/>
    <property type="molecule type" value="Genomic_DNA"/>
</dbReference>
<reference evidence="3 4" key="1">
    <citation type="submission" date="2023-09" db="EMBL/GenBank/DDBJ databases">
        <title>Streptomyces sp. nov.: A antagonism against Alternaria gaisen Producing Streptochlin, Isolated from Tamarix root soil.</title>
        <authorList>
            <person name="Chen Y."/>
        </authorList>
    </citation>
    <scope>NUCLEOTIDE SEQUENCE [LARGE SCALE GENOMIC DNA]</scope>
    <source>
        <strain evidence="3 4">TRM76323</strain>
    </source>
</reference>
<organism evidence="3 4">
    <name type="scientific">Streptomyces tamarix</name>
    <dbReference type="NCBI Taxonomy" id="3078565"/>
    <lineage>
        <taxon>Bacteria</taxon>
        <taxon>Bacillati</taxon>
        <taxon>Actinomycetota</taxon>
        <taxon>Actinomycetes</taxon>
        <taxon>Kitasatosporales</taxon>
        <taxon>Streptomycetaceae</taxon>
        <taxon>Streptomyces</taxon>
    </lineage>
</organism>
<keyword evidence="2" id="KW-1133">Transmembrane helix</keyword>
<feature type="transmembrane region" description="Helical" evidence="2">
    <location>
        <begin position="138"/>
        <end position="160"/>
    </location>
</feature>
<evidence type="ECO:0000256" key="2">
    <source>
        <dbReference type="SAM" id="Phobius"/>
    </source>
</evidence>
<evidence type="ECO:0008006" key="5">
    <source>
        <dbReference type="Google" id="ProtNLM"/>
    </source>
</evidence>
<name>A0ABU3QTL3_9ACTN</name>
<gene>
    <name evidence="3" type="ORF">RND61_29015</name>
</gene>
<feature type="region of interest" description="Disordered" evidence="1">
    <location>
        <begin position="95"/>
        <end position="134"/>
    </location>
</feature>
<sequence length="315" mass="33437">MTANDSEETGRATEPVAEFAAWMRELHREAAKPSYTTIVRRSRTRYPDATVRESTISDILSGKRLPRWETAEPIAWALGGEPAVAACLERWKRADAARSTTPAPPTERNDQLPSPPPQAADGSHDHARQVPASPRRTWPWTLATAAVAVFLLGWAGVAILTATTDTTGARPPVTSGTPGPEPSDSAPTARSTKAAPTRAVQTPSTALPAHRQLTAKMHPIASSPTEWTPEKDIGINVTALDEKGVSYFVITPTRSCTATGVAIGESAVITGEDGGWIRLIVTAIDPPGPGLQNIPVTFHITRGDGDPPRGTKACT</sequence>
<dbReference type="RefSeq" id="WP_315881116.1">
    <property type="nucleotide sequence ID" value="NZ_JAWCTQ010000055.1"/>
</dbReference>
<keyword evidence="2" id="KW-0472">Membrane</keyword>
<keyword evidence="4" id="KW-1185">Reference proteome</keyword>
<dbReference type="Proteomes" id="UP001250181">
    <property type="component" value="Unassembled WGS sequence"/>
</dbReference>